<keyword evidence="2" id="KW-0963">Cytoplasm</keyword>
<keyword evidence="7 9" id="KW-0505">Motor protein</keyword>
<evidence type="ECO:0000256" key="4">
    <source>
        <dbReference type="ARBA" id="ARBA00022741"/>
    </source>
</evidence>
<dbReference type="Gene3D" id="3.40.850.10">
    <property type="entry name" value="Kinesin motor domain"/>
    <property type="match status" value="1"/>
</dbReference>
<evidence type="ECO:0000256" key="1">
    <source>
        <dbReference type="ARBA" id="ARBA00004245"/>
    </source>
</evidence>
<feature type="region of interest" description="Disordered" evidence="11">
    <location>
        <begin position="686"/>
        <end position="705"/>
    </location>
</feature>
<dbReference type="GO" id="GO:0003777">
    <property type="term" value="F:microtubule motor activity"/>
    <property type="evidence" value="ECO:0007669"/>
    <property type="project" value="InterPro"/>
</dbReference>
<dbReference type="SUPFAM" id="SSF52540">
    <property type="entry name" value="P-loop containing nucleoside triphosphate hydrolases"/>
    <property type="match status" value="1"/>
</dbReference>
<feature type="compositionally biased region" description="Low complexity" evidence="11">
    <location>
        <begin position="4738"/>
        <end position="4757"/>
    </location>
</feature>
<dbReference type="PROSITE" id="PS50067">
    <property type="entry name" value="KINESIN_MOTOR_2"/>
    <property type="match status" value="1"/>
</dbReference>
<feature type="compositionally biased region" description="Polar residues" evidence="11">
    <location>
        <begin position="1017"/>
        <end position="1028"/>
    </location>
</feature>
<dbReference type="InterPro" id="IPR019821">
    <property type="entry name" value="Kinesin_motor_CS"/>
</dbReference>
<keyword evidence="3" id="KW-0597">Phosphoprotein</keyword>
<dbReference type="Pfam" id="PF00498">
    <property type="entry name" value="FHA"/>
    <property type="match status" value="1"/>
</dbReference>
<dbReference type="SUPFAM" id="SSF49879">
    <property type="entry name" value="SMAD/FHA domain"/>
    <property type="match status" value="1"/>
</dbReference>
<dbReference type="SMART" id="SM00129">
    <property type="entry name" value="KISc"/>
    <property type="match status" value="1"/>
</dbReference>
<proteinExistence type="inferred from homology"/>
<feature type="region of interest" description="Disordered" evidence="11">
    <location>
        <begin position="4246"/>
        <end position="4271"/>
    </location>
</feature>
<name>A0A6P7YYD8_9AMPH</name>
<dbReference type="FunFam" id="2.60.200.20:FF:000005">
    <property type="entry name" value="Kinesin family member 16B"/>
    <property type="match status" value="1"/>
</dbReference>
<dbReference type="InterPro" id="IPR000253">
    <property type="entry name" value="FHA_dom"/>
</dbReference>
<evidence type="ECO:0000256" key="3">
    <source>
        <dbReference type="ARBA" id="ARBA00022553"/>
    </source>
</evidence>
<dbReference type="FunFam" id="3.40.850.10:FF:000021">
    <property type="entry name" value="kinesin-like protein KIF16B isoform X1"/>
    <property type="match status" value="1"/>
</dbReference>
<feature type="compositionally biased region" description="Basic and acidic residues" evidence="11">
    <location>
        <begin position="4772"/>
        <end position="4786"/>
    </location>
</feature>
<keyword evidence="6 10" id="KW-0175">Coiled coil</keyword>
<evidence type="ECO:0000313" key="13">
    <source>
        <dbReference type="Proteomes" id="UP000515156"/>
    </source>
</evidence>
<dbReference type="PRINTS" id="PR00380">
    <property type="entry name" value="KINESINHEAVY"/>
</dbReference>
<dbReference type="PROSITE" id="PS00411">
    <property type="entry name" value="KINESIN_MOTOR_1"/>
    <property type="match status" value="1"/>
</dbReference>
<feature type="compositionally biased region" description="Low complexity" evidence="11">
    <location>
        <begin position="4210"/>
        <end position="4219"/>
    </location>
</feature>
<dbReference type="InterPro" id="IPR001752">
    <property type="entry name" value="Kinesin_motor_dom"/>
</dbReference>
<evidence type="ECO:0000256" key="9">
    <source>
        <dbReference type="PROSITE-ProRule" id="PRU00283"/>
    </source>
</evidence>
<comment type="similarity">
    <text evidence="9">Belongs to the TRAFAC class myosin-kinesin ATPase superfamily. Kinesin family.</text>
</comment>
<comment type="subcellular location">
    <subcellularLocation>
        <location evidence="1">Cytoplasm</location>
        <location evidence="1">Cytoskeleton</location>
    </subcellularLocation>
</comment>
<protein>
    <submittedName>
        <fullName evidence="14">StAR-related lipid transfer protein 9</fullName>
    </submittedName>
</protein>
<feature type="region of interest" description="Disordered" evidence="11">
    <location>
        <begin position="1004"/>
        <end position="1032"/>
    </location>
</feature>
<accession>A0A6P7YYD8</accession>
<dbReference type="FunCoup" id="A0A6P7YYD8">
    <property type="interactions" value="768"/>
</dbReference>
<keyword evidence="5 9" id="KW-0067">ATP-binding</keyword>
<dbReference type="InterPro" id="IPR027417">
    <property type="entry name" value="P-loop_NTPase"/>
</dbReference>
<feature type="compositionally biased region" description="Basic residues" evidence="11">
    <location>
        <begin position="3918"/>
        <end position="3929"/>
    </location>
</feature>
<dbReference type="GO" id="GO:0005856">
    <property type="term" value="C:cytoskeleton"/>
    <property type="evidence" value="ECO:0007669"/>
    <property type="project" value="UniProtKB-SubCell"/>
</dbReference>
<dbReference type="Pfam" id="PF00225">
    <property type="entry name" value="Kinesin"/>
    <property type="match status" value="1"/>
</dbReference>
<feature type="binding site" evidence="9">
    <location>
        <begin position="163"/>
        <end position="170"/>
    </location>
    <ligand>
        <name>ATP</name>
        <dbReference type="ChEBI" id="CHEBI:30616"/>
    </ligand>
</feature>
<dbReference type="KEGG" id="muo:115477080"/>
<dbReference type="GO" id="GO:0008017">
    <property type="term" value="F:microtubule binding"/>
    <property type="evidence" value="ECO:0007669"/>
    <property type="project" value="InterPro"/>
</dbReference>
<dbReference type="InParanoid" id="A0A6P7YYD8"/>
<evidence type="ECO:0000256" key="6">
    <source>
        <dbReference type="ARBA" id="ARBA00023054"/>
    </source>
</evidence>
<feature type="domain" description="Kinesin motor" evidence="12">
    <location>
        <begin position="63"/>
        <end position="441"/>
    </location>
</feature>
<keyword evidence="4 9" id="KW-0547">Nucleotide-binding</keyword>
<evidence type="ECO:0000256" key="7">
    <source>
        <dbReference type="ARBA" id="ARBA00023175"/>
    </source>
</evidence>
<sequence length="4864" mass="543891">MLLSFAPPPPPLPRANLCCFARKKGRGGAGARACTTAVSSAWSLLGREEEWREPELAQRDMANIKVAVRVRPLSKRESAEGARIIVEVDDKTARIRNQKLDHRLESSWDTRERIFEFGFDYCYWSVDPDDPKHASQEVVYQDLGTSVLSGAIKGYNVCLFAYGQTGSGKTYTMMGTPASVGLTPRICEGLFSRNDDCSGRPASCSVEVSFLEIYNERVRDLLKQSDRKKPYTLRVREHPEKGPYVQGLSRHLVNDYKQVVELLEEGIAKRITAATHVHDASSRSHAIFTIQYTQAILENNLPSEIISKINLVDLAGSERASPSYCKDRLTEGSNINKSLVTLGIVISALAQNSQMFSSCQSINSITSEGDSCSPGSHSAGSIGGSRRQSYIPYRDSVLTWLLKDSLGGNSKTIMIATISPASTSYNETMSALRYASNAKNIINKPRVNEDANVKLIRELREEIDRLKNMLMSFELRNCSPSFSDDRDGNLTELVLQNELKIEQLTKDWTDKWADKKAIMEEYNVDINKRKSSVVIDSSLPHLIAMDDDILSTGVVLYRLREGTTRIGRNDSHQEQDIVLQSQWMEKDHCVIDNKRGIVTLKAVQGAHCSVNGREVTSSCRLSQGAVIVLGKVHKFRFNHPAEAAVLRERRLNSDISFLESSSLEWLDLDGDLTTSTFRDLSPLLPASQDHLEQDGGEQPRDKRNLDAVHEEYRQKLKDLETLYRHQVQQQQLYVEDLKQQILAAQIKAEQELENDQALINQQIKENQQYLIVEEKRLTGFQQQCQDSSAQTEVKSYVEAEVQNTEEIESCPSILVQGRKKLVELELLHRYSLRKAERNIKRKRVKFHLERIVNKQKLLEAKKKLQQLEAICWHNEDRSKQTWAQDPSREVTTCSKLFRRSNSLSSGSLQSWRKDTSELSTSSPTFRCHEVHLPRKSLSVEHLSGNTTDFSRKGNLSLERDNSLTQRQMAKSTKMGTVNNQKRTEKGFNALCPAVKPLMIKRHQKMDKPDIKSAKSGPMNQTTNSSPGQMKNVGPDSICEGTRMAKSKVLTNIAHTGRPLKNSSGKIRSIKDPVYPEKSVKERKELVMPGKPSSRHSGQTMKALKKEPSYCLKSFHRHSEKQDTLTAVSSVEDFKKINVSVPLHQTDKRWYSAEMLSTGISRRATDLLENWQEDDNEFSDTDSLYSLDSLSSAYAKALTEQLKEEESEGHKGIPSQEEFESDDSQMSQDSLVEREIKPKKQSKRFLQKLKPLKQPIKGLTDMSVPPSATSYFLGSGLVGIERSISLDSLADVEAALESDSSDEMPAEVFWKLQSPRSLLSHSEDPSISEVFQKAATELTDLEHSFFLDRKEDSGCTQIHTPLVKEMKACLKENTDFCDLKSRDARETPLIVSNSWSSFDPKRGNSSPQMSATSFPETLEFLEAGLPGRQPECWKVEENLKQSVDKDLLLFTCQELQSTAQSSCTVRNINKMPSKQKSEELSCAVMTQSCNNELGENGISTRNVLLSTCLEEKAFSVHDYSQNTPDTSLLENSVEKIPEGTSDSTLVTRQSNTAKYDLDCGALNSFSVTNIDKIKKENSLCVTPLAVCAHQGVCKNEVHLSSAFSELSKFQSSVQVDNEKCVVKEEKDYVNAGLEDCTGFCRNDEESTTNQHMVLPEHIYEKDSNTKDVFVNTASNALFVGFQPTSKLEPSALLKESYDNHAESVKNVMPACFFDSSFMDSTSDKEIINGNKAEQNNQTVFHLDSNKFTSPLQTSHMKEILLEEHIETQTDTALENLISRSVSNSRHSEEPLCLQNNYDFQKSDMKNVCDILQPYSPENYLDQLVSKDKLSLTKTAESSLDENNIANCGVVILSVGSEELLSKTKNAMIAGFPHATNLNEKNISVARTCKEKCSGLDSNTLSVCESETFDANQMPGQRAMETGEIRESSVENTCHFNTQCSLISTDQKMVTLKNVCVSMEEVVGIQSDHSDTEYGSTAQARKGENEGIVLSLTLNQAASIHPKELLSDGKIDSREYKEAASGASGQERNCSINKAFAKTEIHDPEENMISDHCNKLLYETSHVLDQNNEMLSGSIENLKTDEGKKKKLWEASQIQSQKSANSVFSNIDKCIKTEENNKLLIGVNKQANNLETEYRERKGSHNCSIVANHNANIDLNKGDCEGASPAVRAVDIDKAMDCPDKHHLHEITCVTVPQKENIKTETSTRKSGNSEKAETFDRQITIFIQKQTKNKIKTNACLTEAEIDFGSVADSQQSLDSVEVCGESNQIRGNMESDLLNAEKLTVAIPTKLKQQEQFMTNHDKECTVFPKENDTFILAGDLVLTPEVVSQKNNLDSIVHSEIKNEVDYNTVGKERVVHIGTSSLPANDILLCSKEIRDQMSYYSNTNDKILNQSEIPSTMFAAAGQEKQGVFSANKICLAKDGIDTNLIIRAPKVPGLHIQLSALHKSVNEIRNESFSDNRKGIKQFDDTERSTTIENNKIYSSSKDTKDVPENLEIINRNGTDNRCSLHEHLLVYSIDKDETGMFNMREVDMESNLEVLNKKARTDRSETKNITGNTNSFKLDNSDGKLNEHLPDKYLAPKNFICNSCDSDSEAIASGLQNLPNFESKNCHLASNDLNLSEPYVHHDLYFGISNSAETVQNSPVAVTCVKFSNNAGMRILLPYYETIMANEPCARIPDTVCRGIREKQQADELVVEDQNRSCTEIIHKRSNDEWCSVKKTSETLSSMCFENWHEKSGTSSTLSVVDSSKAALDSSQKFVYPVEKLSSFACRNHQQAKLNREKWWSVAPKMVGLHTTENASAHKGPADHLKSFANGVLVEGVVELPANVSASDLKNTPVSQGLTNEDTEKPIFSHDSFCSISKSKCKNCLHSELLGDSAEKTAMAECIQSDFKECRALTETREIQISKTSLDSCSVASEGKNNLSETSIKSHQNNSCYDKKLLRYAVVNSGISELGDCLLNNTAAFKHTQPWKNSKNYEANSIDSKKYKYFENRSDDTDSQCSAVMYQPDGEGNCYAFTEKGRSDAHEVERKEEIPKSVVATDERKELKCSFDKILDGKESTKSSSSVDCITNTDAKVPEQLSLEMEDFNCDDNSVQERNTSDYIKDISLGLKVTTEFEVKHNADSGHVSLVFLQNTNALNIAPKAMPETGCKEKHLPPPSISENTDITHSVFNKVPSPYRGSESAYTIFSGSTNCINFGASESEEEYVAPKFTQLCHSLQEGISVVDELVAVGAYYHYDQEKEENNCKTKPPGDSVSCSAASINSSPYASVSCHQMSPSVQTQVLFGSNDLQSTLPPSLLHYAIDGKRHNLKFDRTETNKAYKEYYAVDKSLLHQNTFGILNLVEKVDKQQREPSQLSSACLEVPESVQKDDMIILLPVSSLDTDVTVYKRENHTEFTGRNEILLSDLCSVTALNKNQKDLSASKNSDSNELLMQQSSVDRSTAPQCTALQTMDVEDADVETTYKTLLLAGLGDDRQSQYINGMYQSETSFPQNPNTGAEMTSAINNTFSGADSSTNETVSYQRRDSIIQEKVSLTNNSSHLLLENKYVHPPVKYRNKKLLVSAGQANNFYKNEDASCLQSHRLSAPSITVTSKLVNSLADVERTNPVFTSSRSLQHLNMSVEPPSPTEDTNNLYLIESYSELGPNNFADKPSTGIQMKKVHSQRPETTSFQHIFERPEVTQSLESSAAVHAFSLSNVADTSINVGPSSYSSETEPAKYMEGIFGEFKYQSVEGNQCSQDRKDAMHFSSSDINPYVHPWQQDELCRAGWKQCGFGSASDVSCNQLQLSFDNSKVMRCSSVDNGLNAQNSPFHSHLSSYANARVISSTLSSIEDFQALDNMLQDSEPANSPNCGNYYYPVYDESVVTKLEDRDSQFKNTSRQCGSNPIQVDEIVLLYPSESESSSGKTRKITCEQSTQTVTKTRHKRVNKHQRSYTDVNKAKRETGRRQNQRPASWASVHDLSLHLSQLLHDTSELLGNLSQHHIIDIHLNTNSNQSVAAEGVINHTNTSTQTVVDKDIQTESSDVPNSRDWESQHQTNRENVCMNAQEVNVIVKLLGSDTVDVSQESKDVMLILKDSKSTQSKELKMQSMPNISDCDQHKTEQESFVTPLNLVRASTPFLESFQEIPSNAHQTAALFSPRVSPVFPPNSEKIESSCTSCPSTNNFTWTQSEEKKEQSDIIKTDGKLYYKNTLLVNRASSPILTLSASSDSQMTSSKSCSNTESSKEQNSAVKSLRKEISDFCQGFNVHEPNVGSSSETELDTDSNSSCGSDGVFKRARSLPDRKTVKKLLGNSNSKESRLKHRFPDNSSAKVISTSQVLYCRDGNIFNIPTQHSLKDQASNRQEREYLGERGHEFVGLTDGLSVRQQHEKMTHIWQHPSYFMNLSHASSNEELIRGSVINVVERDVVDTSLEYLVANPNCSFPTSEMSEMTIHLPDEDAVSVTASESNTEILLNENPSFVMSQRPRSYSLRDLPLHNKFSNWSGVQCNSQPPNDVTGSFAALYNDAQKKQVKDSAGETKGKMQLSDSKIREIERLQRERAEIMSGVNLDMNQHPLTVELTEAKLNYGIGETDALLKILQDGPGKDGTTLSMKQKLYERHMKVIENLRKEREEKLWCFRRSRSLSPEKHFRLVQSSNPTHRDLDLPSRRREYLQQLRKDVVDSTRVQKPKTRATQHPSEIELLLRDYQKAREEAKTEIARARDKLRERAEQEKKRLQQQMISHLLKEEVKVKNFLSTSTLCTSSSLSLSSSPTSGYNSSNNDSSKQKGQYRNTPGSKEHSRGDTRGRSDVRNSQLYVSEQSLGNSAGGVIATTLSATEASRRIPPMQQFGNSPGSIHRPNHPFGPLKSCPSTTYQDLSNMFWLMLLLK</sequence>
<evidence type="ECO:0000256" key="5">
    <source>
        <dbReference type="ARBA" id="ARBA00022840"/>
    </source>
</evidence>
<feature type="compositionally biased region" description="Basic and acidic residues" evidence="11">
    <location>
        <begin position="1200"/>
        <end position="1210"/>
    </location>
</feature>
<evidence type="ECO:0000256" key="11">
    <source>
        <dbReference type="SAM" id="MobiDB-lite"/>
    </source>
</evidence>
<dbReference type="PANTHER" id="PTHR47117:SF1">
    <property type="entry name" value="STAR-RELATED LIPID TRANSFER PROTEIN 9"/>
    <property type="match status" value="1"/>
</dbReference>
<gene>
    <name evidence="14" type="primary">STARD9</name>
</gene>
<feature type="region of interest" description="Disordered" evidence="11">
    <location>
        <begin position="4738"/>
        <end position="4787"/>
    </location>
</feature>
<dbReference type="GeneID" id="115477080"/>
<dbReference type="GO" id="GO:0005737">
    <property type="term" value="C:cytoplasm"/>
    <property type="evidence" value="ECO:0007669"/>
    <property type="project" value="UniProtKB-ARBA"/>
</dbReference>
<feature type="compositionally biased region" description="Polar residues" evidence="11">
    <location>
        <begin position="4249"/>
        <end position="4266"/>
    </location>
</feature>
<organism evidence="13 14">
    <name type="scientific">Microcaecilia unicolor</name>
    <dbReference type="NCBI Taxonomy" id="1415580"/>
    <lineage>
        <taxon>Eukaryota</taxon>
        <taxon>Metazoa</taxon>
        <taxon>Chordata</taxon>
        <taxon>Craniata</taxon>
        <taxon>Vertebrata</taxon>
        <taxon>Euteleostomi</taxon>
        <taxon>Amphibia</taxon>
        <taxon>Gymnophiona</taxon>
        <taxon>Siphonopidae</taxon>
        <taxon>Microcaecilia</taxon>
    </lineage>
</organism>
<evidence type="ECO:0000256" key="8">
    <source>
        <dbReference type="ARBA" id="ARBA00023212"/>
    </source>
</evidence>
<evidence type="ECO:0000259" key="12">
    <source>
        <dbReference type="PROSITE" id="PS50067"/>
    </source>
</evidence>
<dbReference type="GO" id="GO:0005524">
    <property type="term" value="F:ATP binding"/>
    <property type="evidence" value="ECO:0007669"/>
    <property type="project" value="UniProtKB-UniRule"/>
</dbReference>
<feature type="compositionally biased region" description="Basic and acidic residues" evidence="11">
    <location>
        <begin position="689"/>
        <end position="705"/>
    </location>
</feature>
<feature type="compositionally biased region" description="Polar residues" evidence="11">
    <location>
        <begin position="4758"/>
        <end position="4771"/>
    </location>
</feature>
<feature type="region of interest" description="Disordered" evidence="11">
    <location>
        <begin position="1199"/>
        <end position="1226"/>
    </location>
</feature>
<dbReference type="InterPro" id="IPR008984">
    <property type="entry name" value="SMAD_FHA_dom_sf"/>
</dbReference>
<feature type="region of interest" description="Disordered" evidence="11">
    <location>
        <begin position="4207"/>
        <end position="4227"/>
    </location>
</feature>
<dbReference type="Gene3D" id="2.60.200.20">
    <property type="match status" value="1"/>
</dbReference>
<dbReference type="GO" id="GO:0007018">
    <property type="term" value="P:microtubule-based movement"/>
    <property type="evidence" value="ECO:0007669"/>
    <property type="project" value="InterPro"/>
</dbReference>
<dbReference type="RefSeq" id="XP_030069556.1">
    <property type="nucleotide sequence ID" value="XM_030213696.1"/>
</dbReference>
<reference evidence="14" key="1">
    <citation type="submission" date="2025-08" db="UniProtKB">
        <authorList>
            <consortium name="RefSeq"/>
        </authorList>
    </citation>
    <scope>IDENTIFICATION</scope>
</reference>
<dbReference type="PANTHER" id="PTHR47117">
    <property type="entry name" value="STAR-RELATED LIPID TRANSFER PROTEIN 9"/>
    <property type="match status" value="1"/>
</dbReference>
<keyword evidence="13" id="KW-1185">Reference proteome</keyword>
<feature type="region of interest" description="Disordered" evidence="11">
    <location>
        <begin position="3897"/>
        <end position="3952"/>
    </location>
</feature>
<dbReference type="CDD" id="cd01365">
    <property type="entry name" value="KISc_KIF1A_KIF1B"/>
    <property type="match status" value="1"/>
</dbReference>
<dbReference type="OrthoDB" id="3176171at2759"/>
<dbReference type="CTD" id="57519"/>
<dbReference type="InterPro" id="IPR036961">
    <property type="entry name" value="Kinesin_motor_dom_sf"/>
</dbReference>
<dbReference type="Proteomes" id="UP000515156">
    <property type="component" value="Chromosome 9"/>
</dbReference>
<evidence type="ECO:0000256" key="10">
    <source>
        <dbReference type="SAM" id="Coils"/>
    </source>
</evidence>
<evidence type="ECO:0000313" key="14">
    <source>
        <dbReference type="RefSeq" id="XP_030069556.1"/>
    </source>
</evidence>
<keyword evidence="8" id="KW-0206">Cytoskeleton</keyword>
<evidence type="ECO:0000256" key="2">
    <source>
        <dbReference type="ARBA" id="ARBA00022490"/>
    </source>
</evidence>
<feature type="coiled-coil region" evidence="10">
    <location>
        <begin position="4676"/>
        <end position="4722"/>
    </location>
</feature>